<accession>A0A9P6L0Z1</accession>
<reference evidence="1" key="2">
    <citation type="submission" date="2020-11" db="EMBL/GenBank/DDBJ databases">
        <authorList>
            <consortium name="DOE Joint Genome Institute"/>
            <person name="Kuo A."/>
            <person name="Miyauchi S."/>
            <person name="Kiss E."/>
            <person name="Drula E."/>
            <person name="Kohler A."/>
            <person name="Sanchez-Garcia M."/>
            <person name="Andreopoulos B."/>
            <person name="Barry K.W."/>
            <person name="Bonito G."/>
            <person name="Buee M."/>
            <person name="Carver A."/>
            <person name="Chen C."/>
            <person name="Cichocki N."/>
            <person name="Clum A."/>
            <person name="Culley D."/>
            <person name="Crous P.W."/>
            <person name="Fauchery L."/>
            <person name="Girlanda M."/>
            <person name="Hayes R."/>
            <person name="Keri Z."/>
            <person name="Labutti K."/>
            <person name="Lipzen A."/>
            <person name="Lombard V."/>
            <person name="Magnuson J."/>
            <person name="Maillard F."/>
            <person name="Morin E."/>
            <person name="Murat C."/>
            <person name="Nolan M."/>
            <person name="Ohm R."/>
            <person name="Pangilinan J."/>
            <person name="Pereira M."/>
            <person name="Perotto S."/>
            <person name="Peter M."/>
            <person name="Riley R."/>
            <person name="Sitrit Y."/>
            <person name="Stielow B."/>
            <person name="Szollosi G."/>
            <person name="Zifcakova L."/>
            <person name="Stursova M."/>
            <person name="Spatafora J.W."/>
            <person name="Tedersoo L."/>
            <person name="Vaario L.-M."/>
            <person name="Yamada A."/>
            <person name="Yan M."/>
            <person name="Wang P."/>
            <person name="Xu J."/>
            <person name="Bruns T."/>
            <person name="Baldrian P."/>
            <person name="Vilgalys R."/>
            <person name="Henrissat B."/>
            <person name="Grigoriev I.V."/>
            <person name="Hibbett D."/>
            <person name="Nagy L.G."/>
            <person name="Martin F.M."/>
        </authorList>
    </citation>
    <scope>NUCLEOTIDE SEQUENCE</scope>
    <source>
        <strain evidence="1">UH-Tt-Lm1</strain>
    </source>
</reference>
<organism evidence="1 2">
    <name type="scientific">Thelephora terrestris</name>
    <dbReference type="NCBI Taxonomy" id="56493"/>
    <lineage>
        <taxon>Eukaryota</taxon>
        <taxon>Fungi</taxon>
        <taxon>Dikarya</taxon>
        <taxon>Basidiomycota</taxon>
        <taxon>Agaricomycotina</taxon>
        <taxon>Agaricomycetes</taxon>
        <taxon>Thelephorales</taxon>
        <taxon>Thelephoraceae</taxon>
        <taxon>Thelephora</taxon>
    </lineage>
</organism>
<dbReference type="AlphaFoldDB" id="A0A9P6L0Z1"/>
<keyword evidence="2" id="KW-1185">Reference proteome</keyword>
<reference evidence="1" key="1">
    <citation type="journal article" date="2020" name="Nat. Commun.">
        <title>Large-scale genome sequencing of mycorrhizal fungi provides insights into the early evolution of symbiotic traits.</title>
        <authorList>
            <person name="Miyauchi S."/>
            <person name="Kiss E."/>
            <person name="Kuo A."/>
            <person name="Drula E."/>
            <person name="Kohler A."/>
            <person name="Sanchez-Garcia M."/>
            <person name="Morin E."/>
            <person name="Andreopoulos B."/>
            <person name="Barry K.W."/>
            <person name="Bonito G."/>
            <person name="Buee M."/>
            <person name="Carver A."/>
            <person name="Chen C."/>
            <person name="Cichocki N."/>
            <person name="Clum A."/>
            <person name="Culley D."/>
            <person name="Crous P.W."/>
            <person name="Fauchery L."/>
            <person name="Girlanda M."/>
            <person name="Hayes R.D."/>
            <person name="Keri Z."/>
            <person name="LaButti K."/>
            <person name="Lipzen A."/>
            <person name="Lombard V."/>
            <person name="Magnuson J."/>
            <person name="Maillard F."/>
            <person name="Murat C."/>
            <person name="Nolan M."/>
            <person name="Ohm R.A."/>
            <person name="Pangilinan J."/>
            <person name="Pereira M.F."/>
            <person name="Perotto S."/>
            <person name="Peter M."/>
            <person name="Pfister S."/>
            <person name="Riley R."/>
            <person name="Sitrit Y."/>
            <person name="Stielow J.B."/>
            <person name="Szollosi G."/>
            <person name="Zifcakova L."/>
            <person name="Stursova M."/>
            <person name="Spatafora J.W."/>
            <person name="Tedersoo L."/>
            <person name="Vaario L.M."/>
            <person name="Yamada A."/>
            <person name="Yan M."/>
            <person name="Wang P."/>
            <person name="Xu J."/>
            <person name="Bruns T."/>
            <person name="Baldrian P."/>
            <person name="Vilgalys R."/>
            <person name="Dunand C."/>
            <person name="Henrissat B."/>
            <person name="Grigoriev I.V."/>
            <person name="Hibbett D."/>
            <person name="Nagy L.G."/>
            <person name="Martin F.M."/>
        </authorList>
    </citation>
    <scope>NUCLEOTIDE SEQUENCE</scope>
    <source>
        <strain evidence="1">UH-Tt-Lm1</strain>
    </source>
</reference>
<evidence type="ECO:0000313" key="2">
    <source>
        <dbReference type="Proteomes" id="UP000736335"/>
    </source>
</evidence>
<evidence type="ECO:0000313" key="1">
    <source>
        <dbReference type="EMBL" id="KAF9777282.1"/>
    </source>
</evidence>
<sequence length="156" mass="17292">MTLTAEKDSPSMFEDGKLKPGIYKIQNIVGQNVRDIRDHSQELCCRPPLLLKDKGCGKSSLRVRDTPFAGSSQASLINSASLSGLGNESIISVGTFPVAWRMEIAQDDRYRGCEYVCFFWGATDMAWDLRDCGSDQDRTPVQLKDNHDNVPCRSGS</sequence>
<comment type="caution">
    <text evidence="1">The sequence shown here is derived from an EMBL/GenBank/DDBJ whole genome shotgun (WGS) entry which is preliminary data.</text>
</comment>
<dbReference type="EMBL" id="WIUZ02000055">
    <property type="protein sequence ID" value="KAF9777282.1"/>
    <property type="molecule type" value="Genomic_DNA"/>
</dbReference>
<dbReference type="Proteomes" id="UP000736335">
    <property type="component" value="Unassembled WGS sequence"/>
</dbReference>
<dbReference type="OrthoDB" id="2796449at2759"/>
<gene>
    <name evidence="1" type="ORF">BJ322DRAFT_1188119</name>
</gene>
<proteinExistence type="predicted"/>
<protein>
    <submittedName>
        <fullName evidence="1">Uncharacterized protein</fullName>
    </submittedName>
</protein>
<name>A0A9P6L0Z1_9AGAM</name>